<evidence type="ECO:0000256" key="6">
    <source>
        <dbReference type="ARBA" id="ARBA00022932"/>
    </source>
</evidence>
<evidence type="ECO:0000256" key="5">
    <source>
        <dbReference type="ARBA" id="ARBA00022705"/>
    </source>
</evidence>
<organism evidence="10 11">
    <name type="scientific">Porites lobata</name>
    <dbReference type="NCBI Taxonomy" id="104759"/>
    <lineage>
        <taxon>Eukaryota</taxon>
        <taxon>Metazoa</taxon>
        <taxon>Cnidaria</taxon>
        <taxon>Anthozoa</taxon>
        <taxon>Hexacorallia</taxon>
        <taxon>Scleractinia</taxon>
        <taxon>Fungiina</taxon>
        <taxon>Poritidae</taxon>
        <taxon>Porites</taxon>
    </lineage>
</organism>
<evidence type="ECO:0000313" key="10">
    <source>
        <dbReference type="EMBL" id="CAH3142516.1"/>
    </source>
</evidence>
<keyword evidence="7" id="KW-0238">DNA-binding</keyword>
<evidence type="ECO:0000256" key="4">
    <source>
        <dbReference type="ARBA" id="ARBA00022695"/>
    </source>
</evidence>
<dbReference type="InterPro" id="IPR023211">
    <property type="entry name" value="DNA_pol_palm_dom_sf"/>
</dbReference>
<evidence type="ECO:0000256" key="1">
    <source>
        <dbReference type="ARBA" id="ARBA00005755"/>
    </source>
</evidence>
<evidence type="ECO:0000313" key="11">
    <source>
        <dbReference type="Proteomes" id="UP001159405"/>
    </source>
</evidence>
<dbReference type="InterPro" id="IPR004868">
    <property type="entry name" value="DNA-dir_DNA_pol_B_mt/vir"/>
</dbReference>
<name>A0ABN8PF21_9CNID</name>
<evidence type="ECO:0000256" key="8">
    <source>
        <dbReference type="ARBA" id="ARBA00049244"/>
    </source>
</evidence>
<comment type="similarity">
    <text evidence="1">Belongs to the DNA polymerase type-B family.</text>
</comment>
<keyword evidence="3" id="KW-0808">Transferase</keyword>
<evidence type="ECO:0000256" key="3">
    <source>
        <dbReference type="ARBA" id="ARBA00022679"/>
    </source>
</evidence>
<keyword evidence="5" id="KW-0235">DNA replication</keyword>
<dbReference type="EMBL" id="CALNXK010000069">
    <property type="protein sequence ID" value="CAH3142516.1"/>
    <property type="molecule type" value="Genomic_DNA"/>
</dbReference>
<evidence type="ECO:0000259" key="9">
    <source>
        <dbReference type="Pfam" id="PF03175"/>
    </source>
</evidence>
<evidence type="ECO:0000256" key="2">
    <source>
        <dbReference type="ARBA" id="ARBA00012417"/>
    </source>
</evidence>
<feature type="non-terminal residue" evidence="10">
    <location>
        <position position="1"/>
    </location>
</feature>
<comment type="catalytic activity">
    <reaction evidence="8">
        <text>DNA(n) + a 2'-deoxyribonucleoside 5'-triphosphate = DNA(n+1) + diphosphate</text>
        <dbReference type="Rhea" id="RHEA:22508"/>
        <dbReference type="Rhea" id="RHEA-COMP:17339"/>
        <dbReference type="Rhea" id="RHEA-COMP:17340"/>
        <dbReference type="ChEBI" id="CHEBI:33019"/>
        <dbReference type="ChEBI" id="CHEBI:61560"/>
        <dbReference type="ChEBI" id="CHEBI:173112"/>
        <dbReference type="EC" id="2.7.7.7"/>
    </reaction>
</comment>
<reference evidence="10 11" key="1">
    <citation type="submission" date="2022-05" db="EMBL/GenBank/DDBJ databases">
        <authorList>
            <consortium name="Genoscope - CEA"/>
            <person name="William W."/>
        </authorList>
    </citation>
    <scope>NUCLEOTIDE SEQUENCE [LARGE SCALE GENOMIC DNA]</scope>
</reference>
<dbReference type="PANTHER" id="PTHR31511">
    <property type="entry name" value="PROTEIN CBG23764"/>
    <property type="match status" value="1"/>
</dbReference>
<sequence>LKLKKVHRVLEFDQSPWLKQYIDFNTQKRTNAKNAFEKDVLKLLNNSIYGKTCENLRKRVDVRLVADQKKLSKLVSKPTFVNSKIFNENLVAVHKIKECLTLDRPAYIGMCILDLSKVLMYDFHYNYIKQKYSDRAKLLFTDTDSLCYKIQTEDAYKDVWIDRDKFDNSDYDKSSSFFDANNKKVIGKMKHEAAGVPITEFVGLRSKMYSYVKEGGKNEKTAKGIRKYVI</sequence>
<evidence type="ECO:0000256" key="7">
    <source>
        <dbReference type="ARBA" id="ARBA00023125"/>
    </source>
</evidence>
<dbReference type="Gene3D" id="3.90.1600.10">
    <property type="entry name" value="Palm domain of DNA polymerase"/>
    <property type="match status" value="1"/>
</dbReference>
<gene>
    <name evidence="10" type="ORF">PLOB_00042373</name>
</gene>
<accession>A0ABN8PF21</accession>
<protein>
    <recommendedName>
        <fullName evidence="2">DNA-directed DNA polymerase</fullName>
        <ecNumber evidence="2">2.7.7.7</ecNumber>
    </recommendedName>
</protein>
<comment type="caution">
    <text evidence="10">The sequence shown here is derived from an EMBL/GenBank/DDBJ whole genome shotgun (WGS) entry which is preliminary data.</text>
</comment>
<feature type="domain" description="DNA-directed DNA polymerase family B mitochondria/virus" evidence="9">
    <location>
        <begin position="6"/>
        <end position="126"/>
    </location>
</feature>
<keyword evidence="4" id="KW-0548">Nucleotidyltransferase</keyword>
<dbReference type="Pfam" id="PF03175">
    <property type="entry name" value="DNA_pol_B_2"/>
    <property type="match status" value="1"/>
</dbReference>
<keyword evidence="6" id="KW-0239">DNA-directed DNA polymerase</keyword>
<proteinExistence type="inferred from homology"/>
<dbReference type="SUPFAM" id="SSF56672">
    <property type="entry name" value="DNA/RNA polymerases"/>
    <property type="match status" value="1"/>
</dbReference>
<keyword evidence="11" id="KW-1185">Reference proteome</keyword>
<dbReference type="EC" id="2.7.7.7" evidence="2"/>
<dbReference type="Proteomes" id="UP001159405">
    <property type="component" value="Unassembled WGS sequence"/>
</dbReference>
<dbReference type="InterPro" id="IPR043502">
    <property type="entry name" value="DNA/RNA_pol_sf"/>
</dbReference>
<dbReference type="PANTHER" id="PTHR31511:SF12">
    <property type="entry name" value="RHO TERMINATION FACTOR N-TERMINAL DOMAIN-CONTAINING PROTEIN"/>
    <property type="match status" value="1"/>
</dbReference>